<keyword evidence="2" id="KW-1185">Reference proteome</keyword>
<comment type="caution">
    <text evidence="1">The sequence shown here is derived from an EMBL/GenBank/DDBJ whole genome shotgun (WGS) entry which is preliminary data.</text>
</comment>
<gene>
    <name evidence="1" type="ORF">JQX08_05855</name>
</gene>
<dbReference type="Proteomes" id="UP000717995">
    <property type="component" value="Unassembled WGS sequence"/>
</dbReference>
<dbReference type="RefSeq" id="WP_204915351.1">
    <property type="nucleotide sequence ID" value="NZ_JAFEUP010000002.1"/>
</dbReference>
<sequence length="75" mass="8560">MAQWTITFSKDDSTQQISLEAARKPSMEEATRHLLEWAQANLQPGEYGDRDDRGDEPAQRLLRHYGATITGITRE</sequence>
<evidence type="ECO:0000313" key="1">
    <source>
        <dbReference type="EMBL" id="MBM7060224.1"/>
    </source>
</evidence>
<name>A0ABS2ID43_9GAMM</name>
<evidence type="ECO:0000313" key="2">
    <source>
        <dbReference type="Proteomes" id="UP000717995"/>
    </source>
</evidence>
<accession>A0ABS2ID43</accession>
<organism evidence="1 2">
    <name type="scientific">Zestomonas insulae</name>
    <dbReference type="NCBI Taxonomy" id="2809017"/>
    <lineage>
        <taxon>Bacteria</taxon>
        <taxon>Pseudomonadati</taxon>
        <taxon>Pseudomonadota</taxon>
        <taxon>Gammaproteobacteria</taxon>
        <taxon>Pseudomonadales</taxon>
        <taxon>Pseudomonadaceae</taxon>
        <taxon>Zestomonas</taxon>
    </lineage>
</organism>
<proteinExistence type="predicted"/>
<protein>
    <submittedName>
        <fullName evidence="1">Uncharacterized protein</fullName>
    </submittedName>
</protein>
<reference evidence="1 2" key="1">
    <citation type="submission" date="2021-02" db="EMBL/GenBank/DDBJ databases">
        <authorList>
            <person name="Lee D.-H."/>
        </authorList>
    </citation>
    <scope>NUCLEOTIDE SEQUENCE [LARGE SCALE GENOMIC DNA]</scope>
    <source>
        <strain evidence="1 2">UL073</strain>
    </source>
</reference>
<dbReference type="EMBL" id="JAFEUP010000002">
    <property type="protein sequence ID" value="MBM7060224.1"/>
    <property type="molecule type" value="Genomic_DNA"/>
</dbReference>